<keyword evidence="3" id="KW-1185">Reference proteome</keyword>
<keyword evidence="2" id="KW-0328">Glycosyltransferase</keyword>
<dbReference type="CDD" id="cd03801">
    <property type="entry name" value="GT4_PimA-like"/>
    <property type="match status" value="1"/>
</dbReference>
<keyword evidence="2" id="KW-0808">Transferase</keyword>
<gene>
    <name evidence="2" type="ORF">ACFSBW_12155</name>
</gene>
<dbReference type="Gene3D" id="3.40.50.2000">
    <property type="entry name" value="Glycogen Phosphorylase B"/>
    <property type="match status" value="2"/>
</dbReference>
<dbReference type="EC" id="2.4.-.-" evidence="2"/>
<organism evidence="2 3">
    <name type="scientific">Halohasta litorea</name>
    <dbReference type="NCBI Taxonomy" id="869891"/>
    <lineage>
        <taxon>Archaea</taxon>
        <taxon>Methanobacteriati</taxon>
        <taxon>Methanobacteriota</taxon>
        <taxon>Stenosarchaea group</taxon>
        <taxon>Halobacteria</taxon>
        <taxon>Halobacteriales</taxon>
        <taxon>Haloferacaceae</taxon>
        <taxon>Halohasta</taxon>
    </lineage>
</organism>
<dbReference type="InterPro" id="IPR050194">
    <property type="entry name" value="Glycosyltransferase_grp1"/>
</dbReference>
<dbReference type="RefSeq" id="WP_256396025.1">
    <property type="nucleotide sequence ID" value="NZ_JANHDJ010000003.1"/>
</dbReference>
<proteinExistence type="predicted"/>
<dbReference type="PANTHER" id="PTHR45947">
    <property type="entry name" value="SULFOQUINOVOSYL TRANSFERASE SQD2"/>
    <property type="match status" value="1"/>
</dbReference>
<protein>
    <submittedName>
        <fullName evidence="2">Glycosyltransferase family 4 protein</fullName>
        <ecNumber evidence="2">2.4.-.-</ecNumber>
    </submittedName>
</protein>
<dbReference type="AlphaFoldDB" id="A0ABD6D9F7"/>
<name>A0ABD6D9F7_9EURY</name>
<evidence type="ECO:0000259" key="1">
    <source>
        <dbReference type="Pfam" id="PF00534"/>
    </source>
</evidence>
<dbReference type="InterPro" id="IPR001296">
    <property type="entry name" value="Glyco_trans_1"/>
</dbReference>
<feature type="domain" description="Glycosyl transferase family 1" evidence="1">
    <location>
        <begin position="202"/>
        <end position="362"/>
    </location>
</feature>
<dbReference type="Proteomes" id="UP001597052">
    <property type="component" value="Unassembled WGS sequence"/>
</dbReference>
<dbReference type="SUPFAM" id="SSF53756">
    <property type="entry name" value="UDP-Glycosyltransferase/glycogen phosphorylase"/>
    <property type="match status" value="1"/>
</dbReference>
<evidence type="ECO:0000313" key="3">
    <source>
        <dbReference type="Proteomes" id="UP001597052"/>
    </source>
</evidence>
<dbReference type="GO" id="GO:0016757">
    <property type="term" value="F:glycosyltransferase activity"/>
    <property type="evidence" value="ECO:0007669"/>
    <property type="project" value="UniProtKB-KW"/>
</dbReference>
<sequence>MDAGIETDRSVCVVTHPLSTASEAAVGGLLGVVSAAASSVSLITANLPEDSDVWDSYEVCEISSSETGESVGTAAVRFIRNQIRMCSELRRRDEEIVLFFGAVSYLLPILLSRLLGKRVIVEPRGNVPDSLYRIWADRLPDRLAFLLSRPVWLLERAGYLASDAILLLSPSMADDLDLQAPRYQHKIHEHGARPVDIDRFAPTTPFADRERTIGYLGRLDEEKGVDVLTEVVKQLPDDIEFVFVGDGTLRPRIENELAEKIDRGSVRLPGWVDHDEVPAFLGSFRLLVMTSRTEGVPTTALESMACGTPVCATPVGGIPDVVHDGETGWLLEDESAAEIAARIERLVRNDEQLEAASQRARSFVVEQYGFDAVVEKYRRVFASVR</sequence>
<accession>A0ABD6D9F7</accession>
<comment type="caution">
    <text evidence="2">The sequence shown here is derived from an EMBL/GenBank/DDBJ whole genome shotgun (WGS) entry which is preliminary data.</text>
</comment>
<dbReference type="Pfam" id="PF00534">
    <property type="entry name" value="Glycos_transf_1"/>
    <property type="match status" value="1"/>
</dbReference>
<evidence type="ECO:0000313" key="2">
    <source>
        <dbReference type="EMBL" id="MFD1642626.1"/>
    </source>
</evidence>
<dbReference type="PANTHER" id="PTHR45947:SF3">
    <property type="entry name" value="SULFOQUINOVOSYL TRANSFERASE SQD2"/>
    <property type="match status" value="1"/>
</dbReference>
<reference evidence="2 3" key="1">
    <citation type="journal article" date="2019" name="Int. J. Syst. Evol. Microbiol.">
        <title>The Global Catalogue of Microorganisms (GCM) 10K type strain sequencing project: providing services to taxonomists for standard genome sequencing and annotation.</title>
        <authorList>
            <consortium name="The Broad Institute Genomics Platform"/>
            <consortium name="The Broad Institute Genome Sequencing Center for Infectious Disease"/>
            <person name="Wu L."/>
            <person name="Ma J."/>
        </authorList>
    </citation>
    <scope>NUCLEOTIDE SEQUENCE [LARGE SCALE GENOMIC DNA]</scope>
    <source>
        <strain evidence="2 3">CGMCC 1.10593</strain>
    </source>
</reference>
<dbReference type="EMBL" id="JBHUDM010000003">
    <property type="protein sequence ID" value="MFD1642626.1"/>
    <property type="molecule type" value="Genomic_DNA"/>
</dbReference>